<dbReference type="AlphaFoldDB" id="A0A1T3WHQ3"/>
<dbReference type="InterPro" id="IPR011051">
    <property type="entry name" value="RmlC_Cupin_sf"/>
</dbReference>
<feature type="domain" description="(S)-ureidoglycine aminohydrolase cupin" evidence="1">
    <location>
        <begin position="46"/>
        <end position="110"/>
    </location>
</feature>
<dbReference type="Proteomes" id="UP000191039">
    <property type="component" value="Unassembled WGS sequence"/>
</dbReference>
<proteinExistence type="predicted"/>
<accession>A0A1T3WHQ3</accession>
<dbReference type="InterPro" id="IPR014710">
    <property type="entry name" value="RmlC-like_jellyroll"/>
</dbReference>
<sequence>MVASVAVVTHIIGNVNTIELSYSESTVEGHPAISTGVYPLDEVAGGSMGVWEGKPGVFVGAPHADEVFVVLSGSATITAGQDAPVSTAQGDIVRLAKDVEVRWDIAETLRIFYIFP</sequence>
<gene>
    <name evidence="2" type="ORF">BV510_13540</name>
</gene>
<evidence type="ECO:0000259" key="1">
    <source>
        <dbReference type="Pfam" id="PF05899"/>
    </source>
</evidence>
<dbReference type="InterPro" id="IPR008579">
    <property type="entry name" value="UGlyAH_Cupin_dom"/>
</dbReference>
<dbReference type="EMBL" id="MIJD01000127">
    <property type="protein sequence ID" value="OPE53832.1"/>
    <property type="molecule type" value="Genomic_DNA"/>
</dbReference>
<dbReference type="Gene3D" id="2.60.120.10">
    <property type="entry name" value="Jelly Rolls"/>
    <property type="match status" value="1"/>
</dbReference>
<dbReference type="SUPFAM" id="SSF51182">
    <property type="entry name" value="RmlC-like cupins"/>
    <property type="match status" value="1"/>
</dbReference>
<name>A0A1T3WHQ3_9MYCO</name>
<protein>
    <recommendedName>
        <fullName evidence="1">(S)-ureidoglycine aminohydrolase cupin domain-containing protein</fullName>
    </recommendedName>
</protein>
<reference evidence="2 3" key="1">
    <citation type="submission" date="2016-09" db="EMBL/GenBank/DDBJ databases">
        <title>genome sequences of unsequenced Mycobacteria.</title>
        <authorList>
            <person name="Greninger A.L."/>
            <person name="Jerome K.R."/>
            <person name="Mcnair B."/>
            <person name="Wallis C."/>
            <person name="Fang F."/>
        </authorList>
    </citation>
    <scope>NUCLEOTIDE SEQUENCE [LARGE SCALE GENOMIC DNA]</scope>
    <source>
        <strain evidence="2 3">BM1</strain>
    </source>
</reference>
<comment type="caution">
    <text evidence="2">The sequence shown here is derived from an EMBL/GenBank/DDBJ whole genome shotgun (WGS) entry which is preliminary data.</text>
</comment>
<evidence type="ECO:0000313" key="3">
    <source>
        <dbReference type="Proteomes" id="UP000191039"/>
    </source>
</evidence>
<evidence type="ECO:0000313" key="2">
    <source>
        <dbReference type="EMBL" id="OPE53832.1"/>
    </source>
</evidence>
<organism evidence="2 3">
    <name type="scientific">Mycolicibacterium diernhoferi</name>
    <dbReference type="NCBI Taxonomy" id="1801"/>
    <lineage>
        <taxon>Bacteria</taxon>
        <taxon>Bacillati</taxon>
        <taxon>Actinomycetota</taxon>
        <taxon>Actinomycetes</taxon>
        <taxon>Mycobacteriales</taxon>
        <taxon>Mycobacteriaceae</taxon>
        <taxon>Mycolicibacterium</taxon>
    </lineage>
</organism>
<dbReference type="Pfam" id="PF05899">
    <property type="entry name" value="Cupin_3"/>
    <property type="match status" value="1"/>
</dbReference>